<name>F8MHU9_NEUT8</name>
<dbReference type="HOGENOM" id="CLU_1627556_0_0_1"/>
<gene>
    <name evidence="2" type="ORF">NEUTE1DRAFT_135951</name>
</gene>
<proteinExistence type="predicted"/>
<dbReference type="AlphaFoldDB" id="F8MHU9"/>
<dbReference type="RefSeq" id="XP_009849162.1">
    <property type="nucleotide sequence ID" value="XM_009850860.1"/>
</dbReference>
<protein>
    <submittedName>
        <fullName evidence="2">Uncharacterized protein</fullName>
    </submittedName>
</protein>
<organism evidence="2 3">
    <name type="scientific">Neurospora tetrasperma (strain FGSC 2508 / ATCC MYA-4615 / P0657)</name>
    <dbReference type="NCBI Taxonomy" id="510951"/>
    <lineage>
        <taxon>Eukaryota</taxon>
        <taxon>Fungi</taxon>
        <taxon>Dikarya</taxon>
        <taxon>Ascomycota</taxon>
        <taxon>Pezizomycotina</taxon>
        <taxon>Sordariomycetes</taxon>
        <taxon>Sordariomycetidae</taxon>
        <taxon>Sordariales</taxon>
        <taxon>Sordariaceae</taxon>
        <taxon>Neurospora</taxon>
    </lineage>
</organism>
<reference evidence="3" key="1">
    <citation type="journal article" date="2011" name="Genetics">
        <title>Massive changes in genome architecture accompany the transition to self-fertility in the filamentous fungus Neurospora tetrasperma.</title>
        <authorList>
            <person name="Ellison C.E."/>
            <person name="Stajich J.E."/>
            <person name="Jacobson D.J."/>
            <person name="Natvig D.O."/>
            <person name="Lapidus A."/>
            <person name="Foster B."/>
            <person name="Aerts A."/>
            <person name="Riley R."/>
            <person name="Lindquist E.A."/>
            <person name="Grigoriev I.V."/>
            <person name="Taylor J.W."/>
        </authorList>
    </citation>
    <scope>NUCLEOTIDE SEQUENCE [LARGE SCALE GENOMIC DNA]</scope>
    <source>
        <strain evidence="3">FGSC 2508 / P0657</strain>
    </source>
</reference>
<dbReference type="GeneID" id="20825927"/>
<keyword evidence="3" id="KW-1185">Reference proteome</keyword>
<dbReference type="EMBL" id="GL891303">
    <property type="protein sequence ID" value="EGO58858.1"/>
    <property type="molecule type" value="Genomic_DNA"/>
</dbReference>
<dbReference type="OrthoDB" id="10554103at2759"/>
<accession>F8MHU9</accession>
<dbReference type="VEuPathDB" id="FungiDB:NEUTE1DRAFT_135951"/>
<evidence type="ECO:0000256" key="1">
    <source>
        <dbReference type="SAM" id="MobiDB-lite"/>
    </source>
</evidence>
<sequence>MWDSDKKLDIILEYPNPPSLAALKSLPEFTYGDEHGFAVHLFYNTLKAQTIAFDLLVEFNEKFAPKRLQKASKWQRRGGTTAQAATKMPVKTAKTEPHHESTLTKPIDCWRKGVRKPDVARLRLRQFHHQCTPSSIKSMTRSDLLSASNKEADFDIAAKEALW</sequence>
<feature type="region of interest" description="Disordered" evidence="1">
    <location>
        <begin position="74"/>
        <end position="98"/>
    </location>
</feature>
<evidence type="ECO:0000313" key="3">
    <source>
        <dbReference type="Proteomes" id="UP000008065"/>
    </source>
</evidence>
<evidence type="ECO:0000313" key="2">
    <source>
        <dbReference type="EMBL" id="EGO58858.1"/>
    </source>
</evidence>
<dbReference type="Proteomes" id="UP000008065">
    <property type="component" value="Unassembled WGS sequence"/>
</dbReference>
<dbReference type="KEGG" id="nte:NEUTE1DRAFT135951"/>